<dbReference type="Proteomes" id="UP000299102">
    <property type="component" value="Unassembled WGS sequence"/>
</dbReference>
<dbReference type="EMBL" id="BGZK01000067">
    <property type="protein sequence ID" value="GBP14846.1"/>
    <property type="molecule type" value="Genomic_DNA"/>
</dbReference>
<reference evidence="1 2" key="1">
    <citation type="journal article" date="2019" name="Commun. Biol.">
        <title>The bagworm genome reveals a unique fibroin gene that provides high tensile strength.</title>
        <authorList>
            <person name="Kono N."/>
            <person name="Nakamura H."/>
            <person name="Ohtoshi R."/>
            <person name="Tomita M."/>
            <person name="Numata K."/>
            <person name="Arakawa K."/>
        </authorList>
    </citation>
    <scope>NUCLEOTIDE SEQUENCE [LARGE SCALE GENOMIC DNA]</scope>
</reference>
<dbReference type="AlphaFoldDB" id="A0A4C1TKW8"/>
<protein>
    <submittedName>
        <fullName evidence="1">Uncharacterized protein</fullName>
    </submittedName>
</protein>
<accession>A0A4C1TKW8</accession>
<keyword evidence="2" id="KW-1185">Reference proteome</keyword>
<name>A0A4C1TKW8_EUMVA</name>
<organism evidence="1 2">
    <name type="scientific">Eumeta variegata</name>
    <name type="common">Bagworm moth</name>
    <name type="synonym">Eumeta japonica</name>
    <dbReference type="NCBI Taxonomy" id="151549"/>
    <lineage>
        <taxon>Eukaryota</taxon>
        <taxon>Metazoa</taxon>
        <taxon>Ecdysozoa</taxon>
        <taxon>Arthropoda</taxon>
        <taxon>Hexapoda</taxon>
        <taxon>Insecta</taxon>
        <taxon>Pterygota</taxon>
        <taxon>Neoptera</taxon>
        <taxon>Endopterygota</taxon>
        <taxon>Lepidoptera</taxon>
        <taxon>Glossata</taxon>
        <taxon>Ditrysia</taxon>
        <taxon>Tineoidea</taxon>
        <taxon>Psychidae</taxon>
        <taxon>Oiketicinae</taxon>
        <taxon>Eumeta</taxon>
    </lineage>
</organism>
<evidence type="ECO:0000313" key="1">
    <source>
        <dbReference type="EMBL" id="GBP14846.1"/>
    </source>
</evidence>
<comment type="caution">
    <text evidence="1">The sequence shown here is derived from an EMBL/GenBank/DDBJ whole genome shotgun (WGS) entry which is preliminary data.</text>
</comment>
<proteinExistence type="predicted"/>
<gene>
    <name evidence="1" type="ORF">EVAR_75434_1</name>
</gene>
<sequence length="184" mass="20074">MFVLRPVLIARPLARTTHKHTITTPRKPVQPKRINTLQIRQKSPIDRGRGSRHPPEILKEICMETILEEQMNLRATIRCSSPPMDTGNSTFMNAVPAPLRLGAIPANKENAWAVTESQSGLAYTRATLLSFHGAELITRPAAGGVILAFCRALNFRGGPPGRRCVGRDAPVTAARALIPEGEGE</sequence>
<evidence type="ECO:0000313" key="2">
    <source>
        <dbReference type="Proteomes" id="UP000299102"/>
    </source>
</evidence>